<keyword evidence="2" id="KW-0805">Transcription regulation</keyword>
<dbReference type="PANTHER" id="PTHR30537">
    <property type="entry name" value="HTH-TYPE TRANSCRIPTIONAL REGULATOR"/>
    <property type="match status" value="1"/>
</dbReference>
<evidence type="ECO:0000256" key="1">
    <source>
        <dbReference type="ARBA" id="ARBA00009437"/>
    </source>
</evidence>
<dbReference type="SUPFAM" id="SSF53850">
    <property type="entry name" value="Periplasmic binding protein-like II"/>
    <property type="match status" value="1"/>
</dbReference>
<evidence type="ECO:0000259" key="8">
    <source>
        <dbReference type="PROSITE" id="PS50931"/>
    </source>
</evidence>
<accession>A0A549T879</accession>
<dbReference type="Pfam" id="PF03466">
    <property type="entry name" value="LysR_substrate"/>
    <property type="match status" value="1"/>
</dbReference>
<dbReference type="Proteomes" id="UP000316801">
    <property type="component" value="Unassembled WGS sequence"/>
</dbReference>
<dbReference type="EMBL" id="VJMG01000036">
    <property type="protein sequence ID" value="TRL38056.1"/>
    <property type="molecule type" value="Genomic_DNA"/>
</dbReference>
<protein>
    <recommendedName>
        <fullName evidence="6">HTH-type transcriptional regulator TtuA</fullName>
    </recommendedName>
    <alternativeName>
        <fullName evidence="7">Tartrate utilization transcriptional regulator</fullName>
    </alternativeName>
</protein>
<keyword evidence="4" id="KW-0804">Transcription</keyword>
<evidence type="ECO:0000256" key="6">
    <source>
        <dbReference type="ARBA" id="ARBA00067332"/>
    </source>
</evidence>
<dbReference type="GO" id="GO:0003677">
    <property type="term" value="F:DNA binding"/>
    <property type="evidence" value="ECO:0007669"/>
    <property type="project" value="UniProtKB-KW"/>
</dbReference>
<sequence length="310" mass="34197">MTDLPLADLDVFAAVAQHRSFRAAAKLRNASASSLSDAVRRLEARLGVRLLNRTTRSVSLTDAGERLLERLRPGLAEIEAALDGVNDFRDRPVGRLRLNVPGIVARAILPDLAARFLLLHPGITLEVSTNDALIDVIGEGFDAGVRYEEALQPDMIAVPIGPRIQRYVAAAAPAYLAGCGVPVHPQDLLAHRCILHRFSSGRVLSWLFEDRNGREFSILPPARIIAETSELEVELACRGLGVVFSFEDFLAPALARGDLVAVLQDWSPRFSGPFLYYNSRRHMPSPLRAFVEFLRTEQKRNESADAREST</sequence>
<proteinExistence type="inferred from homology"/>
<keyword evidence="3" id="KW-0238">DNA-binding</keyword>
<gene>
    <name evidence="9" type="ORF">FNA46_13710</name>
</gene>
<dbReference type="InterPro" id="IPR036388">
    <property type="entry name" value="WH-like_DNA-bd_sf"/>
</dbReference>
<dbReference type="GO" id="GO:0003700">
    <property type="term" value="F:DNA-binding transcription factor activity"/>
    <property type="evidence" value="ECO:0007669"/>
    <property type="project" value="InterPro"/>
</dbReference>
<keyword evidence="10" id="KW-1185">Reference proteome</keyword>
<evidence type="ECO:0000313" key="10">
    <source>
        <dbReference type="Proteomes" id="UP000316801"/>
    </source>
</evidence>
<dbReference type="Gene3D" id="1.10.10.10">
    <property type="entry name" value="Winged helix-like DNA-binding domain superfamily/Winged helix DNA-binding domain"/>
    <property type="match status" value="1"/>
</dbReference>
<evidence type="ECO:0000313" key="9">
    <source>
        <dbReference type="EMBL" id="TRL38056.1"/>
    </source>
</evidence>
<organism evidence="9 10">
    <name type="scientific">Rhizobium straminoryzae</name>
    <dbReference type="NCBI Taxonomy" id="1387186"/>
    <lineage>
        <taxon>Bacteria</taxon>
        <taxon>Pseudomonadati</taxon>
        <taxon>Pseudomonadota</taxon>
        <taxon>Alphaproteobacteria</taxon>
        <taxon>Hyphomicrobiales</taxon>
        <taxon>Rhizobiaceae</taxon>
        <taxon>Rhizobium/Agrobacterium group</taxon>
        <taxon>Rhizobium</taxon>
    </lineage>
</organism>
<dbReference type="PROSITE" id="PS50931">
    <property type="entry name" value="HTH_LYSR"/>
    <property type="match status" value="1"/>
</dbReference>
<dbReference type="FunFam" id="1.10.10.10:FF:000001">
    <property type="entry name" value="LysR family transcriptional regulator"/>
    <property type="match status" value="1"/>
</dbReference>
<evidence type="ECO:0000256" key="5">
    <source>
        <dbReference type="ARBA" id="ARBA00054626"/>
    </source>
</evidence>
<comment type="function">
    <text evidence="5">Transcriptional regulator of the ttuABCDE tartrate utilization operon.</text>
</comment>
<name>A0A549T879_9HYPH</name>
<reference evidence="9 10" key="1">
    <citation type="submission" date="2019-07" db="EMBL/GenBank/DDBJ databases">
        <title>Ln-dependent methylotrophs.</title>
        <authorList>
            <person name="Tani A."/>
        </authorList>
    </citation>
    <scope>NUCLEOTIDE SEQUENCE [LARGE SCALE GENOMIC DNA]</scope>
    <source>
        <strain evidence="9 10">SM12</strain>
    </source>
</reference>
<dbReference type="SUPFAM" id="SSF46785">
    <property type="entry name" value="Winged helix' DNA-binding domain"/>
    <property type="match status" value="1"/>
</dbReference>
<dbReference type="InterPro" id="IPR036390">
    <property type="entry name" value="WH_DNA-bd_sf"/>
</dbReference>
<comment type="caution">
    <text evidence="9">The sequence shown here is derived from an EMBL/GenBank/DDBJ whole genome shotgun (WGS) entry which is preliminary data.</text>
</comment>
<evidence type="ECO:0000256" key="3">
    <source>
        <dbReference type="ARBA" id="ARBA00023125"/>
    </source>
</evidence>
<evidence type="ECO:0000256" key="2">
    <source>
        <dbReference type="ARBA" id="ARBA00023015"/>
    </source>
</evidence>
<comment type="similarity">
    <text evidence="1">Belongs to the LysR transcriptional regulatory family.</text>
</comment>
<evidence type="ECO:0000256" key="4">
    <source>
        <dbReference type="ARBA" id="ARBA00023163"/>
    </source>
</evidence>
<dbReference type="RefSeq" id="WP_143125768.1">
    <property type="nucleotide sequence ID" value="NZ_VJMG01000036.1"/>
</dbReference>
<dbReference type="Pfam" id="PF00126">
    <property type="entry name" value="HTH_1"/>
    <property type="match status" value="1"/>
</dbReference>
<dbReference type="Gene3D" id="3.40.190.290">
    <property type="match status" value="1"/>
</dbReference>
<evidence type="ECO:0000256" key="7">
    <source>
        <dbReference type="ARBA" id="ARBA00083243"/>
    </source>
</evidence>
<feature type="domain" description="HTH lysR-type" evidence="8">
    <location>
        <begin position="4"/>
        <end position="61"/>
    </location>
</feature>
<dbReference type="AlphaFoldDB" id="A0A549T879"/>
<dbReference type="InterPro" id="IPR058163">
    <property type="entry name" value="LysR-type_TF_proteobact-type"/>
</dbReference>
<dbReference type="InterPro" id="IPR000847">
    <property type="entry name" value="LysR_HTH_N"/>
</dbReference>
<dbReference type="PANTHER" id="PTHR30537:SF5">
    <property type="entry name" value="HTH-TYPE TRANSCRIPTIONAL ACTIVATOR TTDR-RELATED"/>
    <property type="match status" value="1"/>
</dbReference>
<dbReference type="InterPro" id="IPR005119">
    <property type="entry name" value="LysR_subst-bd"/>
</dbReference>